<keyword evidence="2" id="KW-1133">Transmembrane helix</keyword>
<dbReference type="OrthoDB" id="2020070at2759"/>
<dbReference type="Gene3D" id="3.90.550.10">
    <property type="entry name" value="Spore Coat Polysaccharide Biosynthesis Protein SpsA, Chain A"/>
    <property type="match status" value="1"/>
</dbReference>
<evidence type="ECO:0000256" key="2">
    <source>
        <dbReference type="SAM" id="Phobius"/>
    </source>
</evidence>
<reference evidence="3 4" key="1">
    <citation type="submission" date="2014-02" db="EMBL/GenBank/DDBJ databases">
        <title>Single nucleus genome sequencing reveals high similarity among nuclei of an endomycorrhizal fungus.</title>
        <authorList>
            <person name="Lin K."/>
            <person name="Geurts R."/>
            <person name="Zhang Z."/>
            <person name="Limpens E."/>
            <person name="Saunders D.G."/>
            <person name="Mu D."/>
            <person name="Pang E."/>
            <person name="Cao H."/>
            <person name="Cha H."/>
            <person name="Lin T."/>
            <person name="Zhou Q."/>
            <person name="Shang Y."/>
            <person name="Li Y."/>
            <person name="Ivanov S."/>
            <person name="Sharma T."/>
            <person name="Velzen R.V."/>
            <person name="Ruijter N.D."/>
            <person name="Aanen D.K."/>
            <person name="Win J."/>
            <person name="Kamoun S."/>
            <person name="Bisseling T."/>
            <person name="Huang S."/>
        </authorList>
    </citation>
    <scope>NUCLEOTIDE SEQUENCE [LARGE SCALE GENOMIC DNA]</scope>
    <source>
        <strain evidence="4">DAOM197198w</strain>
    </source>
</reference>
<dbReference type="SUPFAM" id="SSF53448">
    <property type="entry name" value="Nucleotide-diphospho-sugar transferases"/>
    <property type="match status" value="1"/>
</dbReference>
<keyword evidence="2" id="KW-0812">Transmembrane</keyword>
<evidence type="ECO:0000313" key="3">
    <source>
        <dbReference type="EMBL" id="EXX69257.1"/>
    </source>
</evidence>
<dbReference type="Proteomes" id="UP000022910">
    <property type="component" value="Unassembled WGS sequence"/>
</dbReference>
<organism evidence="3 4">
    <name type="scientific">Rhizophagus irregularis (strain DAOM 197198w)</name>
    <name type="common">Glomus intraradices</name>
    <dbReference type="NCBI Taxonomy" id="1432141"/>
    <lineage>
        <taxon>Eukaryota</taxon>
        <taxon>Fungi</taxon>
        <taxon>Fungi incertae sedis</taxon>
        <taxon>Mucoromycota</taxon>
        <taxon>Glomeromycotina</taxon>
        <taxon>Glomeromycetes</taxon>
        <taxon>Glomerales</taxon>
        <taxon>Glomeraceae</taxon>
        <taxon>Rhizophagus</taxon>
    </lineage>
</organism>
<protein>
    <submittedName>
        <fullName evidence="3">Uncharacterized protein</fullName>
    </submittedName>
</protein>
<keyword evidence="4" id="KW-1185">Reference proteome</keyword>
<keyword evidence="2" id="KW-0472">Membrane</keyword>
<evidence type="ECO:0000256" key="1">
    <source>
        <dbReference type="SAM" id="MobiDB-lite"/>
    </source>
</evidence>
<dbReference type="AlphaFoldDB" id="A0A015JIE7"/>
<gene>
    <name evidence="3" type="ORF">RirG_097880</name>
</gene>
<dbReference type="HOGENOM" id="CLU_429026_0_0_1"/>
<dbReference type="STRING" id="1432141.A0A015JIE7"/>
<evidence type="ECO:0000313" key="4">
    <source>
        <dbReference type="Proteomes" id="UP000022910"/>
    </source>
</evidence>
<feature type="region of interest" description="Disordered" evidence="1">
    <location>
        <begin position="618"/>
        <end position="638"/>
    </location>
</feature>
<name>A0A015JIE7_RHIIW</name>
<dbReference type="EMBL" id="JEMT01016910">
    <property type="protein sequence ID" value="EXX69257.1"/>
    <property type="molecule type" value="Genomic_DNA"/>
</dbReference>
<sequence>MHRYTLPYQKQAQTTWLSLRIFPNSTSKLFRIFALFITIILILVTFQNLQGNKYFTPTKQTLNYKGKKISTENDIIVVVDGEKQGLILQPTFCQLSTHKNVNTHVIVTGQKRGLSKTLLTKLINEQNSSCEVFIYDLDIKTNDRIGTLELVFQEISHMLNQLRPEVLLYIKDQDNYAMRGVESALIAASNLDVTAISVPIEDTKHLNWLTHLPVEALKYWNTVKIQIQVITQDRPDSLARLIRSLKSSHYFGDEVQLTINMDRGADPVTKEFCHTLEWPFGQKSLRHRIVQGGLMAAVVESYYPRDDNDYAVMLEDDVELSPYFFMWTKYNILKYRYGPDRIHSNRMFGISYYGSKINELYLLGRRPFDPTISLEGTNYSPRSPYLWQVPCSWGAVYFPEIWREFHDYFPARLQDWNGPKLQNITVPEVRSNRWKNSWKRFLIELVYLRGYVMLYPNYENFASFSTNHAEAGTHIHLTEGSKPNDIFGVPLMEEDLVLSELPGGSMPKYADLPILDLLGNVVSKEELIQRGKALHSEVSLCPPNNELTFDPQDILCFDDEKRETVINETDVRKEHRKKMSEAINLILNHTLDDNGTKIEPEKLLKIVVELYNSSATAVTDVPSSTPIQSLPTETNMKL</sequence>
<accession>A0A015JIE7</accession>
<feature type="transmembrane region" description="Helical" evidence="2">
    <location>
        <begin position="29"/>
        <end position="49"/>
    </location>
</feature>
<comment type="caution">
    <text evidence="3">The sequence shown here is derived from an EMBL/GenBank/DDBJ whole genome shotgun (WGS) entry which is preliminary data.</text>
</comment>
<proteinExistence type="predicted"/>
<dbReference type="InterPro" id="IPR029044">
    <property type="entry name" value="Nucleotide-diphossugar_trans"/>
</dbReference>
<dbReference type="PANTHER" id="PTHR33604:SF3">
    <property type="entry name" value="OSJNBA0004B13.7 PROTEIN"/>
    <property type="match status" value="1"/>
</dbReference>
<dbReference type="PANTHER" id="PTHR33604">
    <property type="entry name" value="OSJNBA0004B13.7 PROTEIN"/>
    <property type="match status" value="1"/>
</dbReference>
<dbReference type="OMA" id="CERVIVH"/>